<dbReference type="AlphaFoldDB" id="E2ALB8"/>
<evidence type="ECO:0000313" key="2">
    <source>
        <dbReference type="Proteomes" id="UP000000311"/>
    </source>
</evidence>
<gene>
    <name evidence="1" type="ORF">EAG_01256</name>
</gene>
<dbReference type="InParanoid" id="E2ALB8"/>
<protein>
    <submittedName>
        <fullName evidence="1">Uncharacterized protein</fullName>
    </submittedName>
</protein>
<sequence length="344" mass="39062">MAQCPAGYAPRLFWPSSHFYGFMGNERNLWRSLCRERESCWATATDRRQLFPLAAPGTMVTPFFVSAPGSTWWIPLEVAPVQKIGVTAKGYFTSNRAYPRQASSSIFNCLPNWLDFMNSRVDATCTREPVEPETTFVQWNEESGKGQRSVAVSTVGQGGRGQRSVAVSTVLGEIASDDIFIRTLKCYSRQETFIINISKTTKMLSLHRSQIDAKFKATIDRNLIQYFLRHENFKRSMMPRKAFPHLRVAPRQPTIFYVARFNRKGNDWPIQMTFAIYSHSKQINKSKTNRKVDSTMSNVTSPKILVISMILDLTPLYASIPLAKQYPFAEHAVTKSVLPHSGVQ</sequence>
<accession>E2ALB8</accession>
<name>E2ALB8_CAMFO</name>
<keyword evidence="2" id="KW-1185">Reference proteome</keyword>
<dbReference type="Proteomes" id="UP000000311">
    <property type="component" value="Unassembled WGS sequence"/>
</dbReference>
<reference evidence="1 2" key="1">
    <citation type="journal article" date="2010" name="Science">
        <title>Genomic comparison of the ants Camponotus floridanus and Harpegnathos saltator.</title>
        <authorList>
            <person name="Bonasio R."/>
            <person name="Zhang G."/>
            <person name="Ye C."/>
            <person name="Mutti N.S."/>
            <person name="Fang X."/>
            <person name="Qin N."/>
            <person name="Donahue G."/>
            <person name="Yang P."/>
            <person name="Li Q."/>
            <person name="Li C."/>
            <person name="Zhang P."/>
            <person name="Huang Z."/>
            <person name="Berger S.L."/>
            <person name="Reinberg D."/>
            <person name="Wang J."/>
            <person name="Liebig J."/>
        </authorList>
    </citation>
    <scope>NUCLEOTIDE SEQUENCE [LARGE SCALE GENOMIC DNA]</scope>
    <source>
        <strain evidence="2">C129</strain>
    </source>
</reference>
<dbReference type="EMBL" id="GL440589">
    <property type="protein sequence ID" value="EFN65765.1"/>
    <property type="molecule type" value="Genomic_DNA"/>
</dbReference>
<evidence type="ECO:0000313" key="1">
    <source>
        <dbReference type="EMBL" id="EFN65765.1"/>
    </source>
</evidence>
<organism evidence="2">
    <name type="scientific">Camponotus floridanus</name>
    <name type="common">Florida carpenter ant</name>
    <dbReference type="NCBI Taxonomy" id="104421"/>
    <lineage>
        <taxon>Eukaryota</taxon>
        <taxon>Metazoa</taxon>
        <taxon>Ecdysozoa</taxon>
        <taxon>Arthropoda</taxon>
        <taxon>Hexapoda</taxon>
        <taxon>Insecta</taxon>
        <taxon>Pterygota</taxon>
        <taxon>Neoptera</taxon>
        <taxon>Endopterygota</taxon>
        <taxon>Hymenoptera</taxon>
        <taxon>Apocrita</taxon>
        <taxon>Aculeata</taxon>
        <taxon>Formicoidea</taxon>
        <taxon>Formicidae</taxon>
        <taxon>Formicinae</taxon>
        <taxon>Camponotus</taxon>
    </lineage>
</organism>
<proteinExistence type="predicted"/>